<dbReference type="Pfam" id="PF08708">
    <property type="entry name" value="PriCT_1"/>
    <property type="match status" value="1"/>
</dbReference>
<proteinExistence type="predicted"/>
<gene>
    <name evidence="2" type="primary">rep</name>
    <name evidence="2" type="ordered locus">BLD_p0011</name>
</gene>
<dbReference type="AlphaFoldDB" id="Q8GN66"/>
<evidence type="ECO:0000313" key="3">
    <source>
        <dbReference type="Proteomes" id="UP000002419"/>
    </source>
</evidence>
<sequence>MSEICRIIVAMSTELREQWEQLYLPLRPLCTNDFIEGVYRQPRAKALEGYRYIEANPKTVSDLLVVDIDDANARAMALWEHEGMLPNVIVENPRNGHAHAVWALAAPFSRTEYARRKPLALAAAVTEGLRRSCDGDKGYSGLMTKNPLHEAWNSELVTDHLYGLDELREALEESGDMPPASWKRTKRRNVVGLGRNCHLFETARTWAYREVRHHWGDSEGLRLAISAEAHEMNAELFPEPLAWSEVEQIAKSIHKWIVTQSRMWRDGPTVYEATFITVQSARGKKSGKARRETFELFASEEMT</sequence>
<dbReference type="InterPro" id="IPR014820">
    <property type="entry name" value="PriCT_1"/>
</dbReference>
<dbReference type="Gene3D" id="1.10.340.50">
    <property type="match status" value="1"/>
</dbReference>
<dbReference type="EMBL" id="AF538869">
    <property type="protein sequence ID" value="AAN15160.1"/>
    <property type="molecule type" value="Genomic_DNA"/>
</dbReference>
<accession>Q8GN66</accession>
<keyword evidence="2" id="KW-0614">Plasmid</keyword>
<dbReference type="Pfam" id="PF03090">
    <property type="entry name" value="Replicase"/>
    <property type="match status" value="1"/>
</dbReference>
<organism evidence="2 3">
    <name type="scientific">Bifidobacterium longum (strain DJO10A)</name>
    <dbReference type="NCBI Taxonomy" id="205913"/>
    <lineage>
        <taxon>Bacteria</taxon>
        <taxon>Bacillati</taxon>
        <taxon>Actinomycetota</taxon>
        <taxon>Actinomycetes</taxon>
        <taxon>Bifidobacteriales</taxon>
        <taxon>Bifidobacteriaceae</taxon>
        <taxon>Bifidobacterium</taxon>
    </lineage>
</organism>
<name>Q8GN66_BIFLD</name>
<feature type="domain" description="Primase C-terminal 1" evidence="1">
    <location>
        <begin position="193"/>
        <end position="256"/>
    </location>
</feature>
<protein>
    <submittedName>
        <fullName evidence="2">Rep</fullName>
    </submittedName>
</protein>
<evidence type="ECO:0000313" key="2">
    <source>
        <dbReference type="EMBL" id="AAN15160.1"/>
    </source>
</evidence>
<dbReference type="Proteomes" id="UP000002419">
    <property type="component" value="Plasmid pDOJH10S"/>
</dbReference>
<reference evidence="2 3" key="1">
    <citation type="journal article" date="2006" name="Appl. Environ. Microbiol.">
        <title>Sequence analysis of two cryptic plasmids from Bifidobacterium longum DJO10A and construction of a shuttle cloning vector.</title>
        <authorList>
            <person name="Lee J.H."/>
            <person name="O'Sullivan D.J."/>
        </authorList>
    </citation>
    <scope>NUCLEOTIDE SEQUENCE [LARGE SCALE GENOMIC DNA]</scope>
    <source>
        <strain evidence="2 3">DJO10A</strain>
        <plasmid evidence="3">pDOJH10S</plasmid>
    </source>
</reference>
<dbReference type="InterPro" id="IPR004322">
    <property type="entry name" value="Plasmid_replicase_bac"/>
</dbReference>
<geneLocation type="plasmid" evidence="2 3">
    <name>pDOJH10S</name>
</geneLocation>
<evidence type="ECO:0000259" key="1">
    <source>
        <dbReference type="Pfam" id="PF08708"/>
    </source>
</evidence>